<dbReference type="Proteomes" id="UP000863257">
    <property type="component" value="Unassembled WGS sequence"/>
</dbReference>
<name>A0A087I1I6_VIBVL</name>
<dbReference type="AlphaFoldDB" id="A0A087I1I6"/>
<evidence type="ECO:0000313" key="2">
    <source>
        <dbReference type="EMBL" id="HAS8541383.1"/>
    </source>
</evidence>
<reference evidence="2" key="4">
    <citation type="submission" date="2019-01" db="EMBL/GenBank/DDBJ databases">
        <authorList>
            <consortium name="NCBI Pathogen Detection Project"/>
        </authorList>
    </citation>
    <scope>NUCLEOTIDE SEQUENCE</scope>
    <source>
        <strain evidence="2">BCW_3452</strain>
    </source>
</reference>
<organism evidence="5 7">
    <name type="scientific">Vibrio vulnificus</name>
    <dbReference type="NCBI Taxonomy" id="672"/>
    <lineage>
        <taxon>Bacteria</taxon>
        <taxon>Pseudomonadati</taxon>
        <taxon>Pseudomonadota</taxon>
        <taxon>Gammaproteobacteria</taxon>
        <taxon>Vibrionales</taxon>
        <taxon>Vibrionaceae</taxon>
        <taxon>Vibrio</taxon>
    </lineage>
</organism>
<dbReference type="SUPFAM" id="SSF64307">
    <property type="entry name" value="SirA-like"/>
    <property type="match status" value="1"/>
</dbReference>
<feature type="domain" description="UPF0033" evidence="1">
    <location>
        <begin position="4"/>
        <end position="70"/>
    </location>
</feature>
<reference evidence="3" key="5">
    <citation type="submission" date="2021-03" db="EMBL/GenBank/DDBJ databases">
        <title>Study of the foodborne Vibrio vulnificus isolates from China.</title>
        <authorList>
            <person name="Zheng Z."/>
            <person name="Ye L."/>
        </authorList>
    </citation>
    <scope>NUCLEOTIDE SEQUENCE</scope>
    <source>
        <strain evidence="3">Vv1582</strain>
    </source>
</reference>
<comment type="caution">
    <text evidence="5">The sequence shown here is derived from an EMBL/GenBank/DDBJ whole genome shotgun (WGS) entry which is preliminary data.</text>
</comment>
<dbReference type="Proteomes" id="UP000237466">
    <property type="component" value="Unassembled WGS sequence"/>
</dbReference>
<evidence type="ECO:0000259" key="1">
    <source>
        <dbReference type="Pfam" id="PF01206"/>
    </source>
</evidence>
<protein>
    <submittedName>
        <fullName evidence="5">Sulfurtransferase TusA family protein</fullName>
    </submittedName>
</protein>
<dbReference type="EMBL" id="LOSH02000004">
    <property type="protein sequence ID" value="PNM67058.1"/>
    <property type="molecule type" value="Genomic_DNA"/>
</dbReference>
<dbReference type="InterPro" id="IPR001455">
    <property type="entry name" value="TusA-like"/>
</dbReference>
<dbReference type="EMBL" id="PDGH01000146">
    <property type="protein sequence ID" value="POB42130.1"/>
    <property type="molecule type" value="Genomic_DNA"/>
</dbReference>
<dbReference type="CDD" id="cd00291">
    <property type="entry name" value="SirA_YedF_YeeD"/>
    <property type="match status" value="1"/>
</dbReference>
<reference evidence="5 7" key="2">
    <citation type="journal article" date="2018" name="Front. Microbiol.">
        <title>Phylogeny of Vibrio vulnificus from the Analysis of the Core-Genome: Implications for Intra-Species Taxonomy.</title>
        <authorList>
            <person name="Roig F.J."/>
            <person name="Gonzalez-Candelas F."/>
            <person name="Sanjuan E."/>
            <person name="Fouz B."/>
            <person name="Feil E.J."/>
            <person name="Llorens C."/>
            <person name="Baker-Austin C."/>
            <person name="Oliver J.D."/>
            <person name="Danin-Poleg Y."/>
            <person name="Gibas C.J."/>
            <person name="Kashi Y."/>
            <person name="Gulig P.A."/>
            <person name="Morrison S.S."/>
            <person name="Amaro C."/>
        </authorList>
    </citation>
    <scope>NUCLEOTIDE SEQUENCE [LARGE SCALE GENOMIC DNA]</scope>
    <source>
        <strain evidence="5 7">CECT4608</strain>
    </source>
</reference>
<keyword evidence="5" id="KW-0808">Transferase</keyword>
<dbReference type="EMBL" id="DACRBY010000021">
    <property type="protein sequence ID" value="HAS8541383.1"/>
    <property type="molecule type" value="Genomic_DNA"/>
</dbReference>
<reference evidence="4 6" key="1">
    <citation type="submission" date="2017-12" db="EMBL/GenBank/DDBJ databases">
        <title>FDA dAtabase for Regulatory Grade micrObial Sequences (FDA-ARGOS): Supporting development and validation of Infectious Disease Dx tests.</title>
        <authorList>
            <person name="Hoffmann M."/>
            <person name="Allard M."/>
            <person name="Evans P."/>
            <person name="Brown E."/>
            <person name="Tallon L.J."/>
            <person name="Sadzewicz L."/>
            <person name="Sengamalay N."/>
            <person name="Ott S."/>
            <person name="Godinez A."/>
            <person name="Nagaraj S."/>
            <person name="Vavikolanu K."/>
            <person name="Aluvathingal J."/>
            <person name="Nadendla S."/>
            <person name="Hobson J."/>
            <person name="Sichtig H."/>
        </authorList>
    </citation>
    <scope>NUCLEOTIDE SEQUENCE [LARGE SCALE GENOMIC DNA]</scope>
    <source>
        <strain evidence="6">ATCC 29307</strain>
        <strain evidence="4">FDAARGOS_118</strain>
    </source>
</reference>
<dbReference type="Gene3D" id="3.30.110.40">
    <property type="entry name" value="TusA-like domain"/>
    <property type="match status" value="1"/>
</dbReference>
<reference evidence="2" key="3">
    <citation type="journal article" date="2018" name="Genome Biol.">
        <title>SKESA: strategic k-mer extension for scrupulous assemblies.</title>
        <authorList>
            <person name="Souvorov A."/>
            <person name="Agarwala R."/>
            <person name="Lipman D.J."/>
        </authorList>
    </citation>
    <scope>NUCLEOTIDE SEQUENCE</scope>
    <source>
        <strain evidence="2">BCW_3452</strain>
    </source>
</reference>
<dbReference type="InterPro" id="IPR036868">
    <property type="entry name" value="TusA-like_sf"/>
</dbReference>
<dbReference type="EMBL" id="JAFKOQ010000003">
    <property type="protein sequence ID" value="MBN8121689.1"/>
    <property type="molecule type" value="Genomic_DNA"/>
</dbReference>
<gene>
    <name evidence="4" type="ORF">AL548_012370</name>
    <name evidence="5" type="ORF">CRN52_24435</name>
    <name evidence="2" type="ORF">I7730_16485</name>
    <name evidence="3" type="ORF">J0J18_08100</name>
</gene>
<evidence type="ECO:0000313" key="4">
    <source>
        <dbReference type="EMBL" id="PNM67058.1"/>
    </source>
</evidence>
<accession>A0A087I1I6</accession>
<evidence type="ECO:0000313" key="3">
    <source>
        <dbReference type="EMBL" id="MBN8121689.1"/>
    </source>
</evidence>
<evidence type="ECO:0000313" key="7">
    <source>
        <dbReference type="Proteomes" id="UP000237466"/>
    </source>
</evidence>
<evidence type="ECO:0000313" key="5">
    <source>
        <dbReference type="EMBL" id="POB42130.1"/>
    </source>
</evidence>
<dbReference type="Proteomes" id="UP000054370">
    <property type="component" value="Unassembled WGS sequence"/>
</dbReference>
<dbReference type="RefSeq" id="WP_038941273.1">
    <property type="nucleotide sequence ID" value="NZ_CP014049.2"/>
</dbReference>
<proteinExistence type="predicted"/>
<dbReference type="GO" id="GO:0016740">
    <property type="term" value="F:transferase activity"/>
    <property type="evidence" value="ECO:0007669"/>
    <property type="project" value="UniProtKB-KW"/>
</dbReference>
<evidence type="ECO:0000313" key="6">
    <source>
        <dbReference type="Proteomes" id="UP000054370"/>
    </source>
</evidence>
<sequence>MERKRLDLRQQRCPMSLLLAKRHSAELSEGSQLVIQLSDHSSMRDIVKYLQSRPFLVETTMEQEDYLLTITFNKEMSQDV</sequence>
<dbReference type="Pfam" id="PF01206">
    <property type="entry name" value="TusA"/>
    <property type="match status" value="1"/>
</dbReference>
<dbReference type="OrthoDB" id="6215889at2"/>
<keyword evidence="6" id="KW-1185">Reference proteome</keyword>
<dbReference type="Proteomes" id="UP000664056">
    <property type="component" value="Unassembled WGS sequence"/>
</dbReference>